<evidence type="ECO:0000313" key="2">
    <source>
        <dbReference type="EMBL" id="CUO98424.1"/>
    </source>
</evidence>
<dbReference type="RefSeq" id="WP_055154723.1">
    <property type="nucleotide sequence ID" value="NZ_CYZU01000048.1"/>
</dbReference>
<accession>A0A174JFA4</accession>
<dbReference type="OrthoDB" id="2339975at2"/>
<sequence length="129" mass="15029">MKNIKLLYEELENLKDFEIIRKTFDGGMGVFTKGKLKDMTVIWSYGGGWEHVSIDGKKRMPSWDEMCQFKDMFFTDDECCVQYHPPKSEYVNNIQHCLHIWKPIEKYSGVLPVPPSLFIGVKGVVFDET</sequence>
<evidence type="ECO:0000259" key="1">
    <source>
        <dbReference type="Pfam" id="PF24746"/>
    </source>
</evidence>
<organism evidence="2 3">
    <name type="scientific">Faecalicatena contorta</name>
    <dbReference type="NCBI Taxonomy" id="39482"/>
    <lineage>
        <taxon>Bacteria</taxon>
        <taxon>Bacillati</taxon>
        <taxon>Bacillota</taxon>
        <taxon>Clostridia</taxon>
        <taxon>Lachnospirales</taxon>
        <taxon>Lachnospiraceae</taxon>
        <taxon>Faecalicatena</taxon>
    </lineage>
</organism>
<dbReference type="AlphaFoldDB" id="A0A174JFA4"/>
<dbReference type="STRING" id="39482.ERS852491_03918"/>
<name>A0A174JFA4_9FIRM</name>
<reference evidence="2 3" key="1">
    <citation type="submission" date="2015-09" db="EMBL/GenBank/DDBJ databases">
        <authorList>
            <consortium name="Pathogen Informatics"/>
        </authorList>
    </citation>
    <scope>NUCLEOTIDE SEQUENCE [LARGE SCALE GENOMIC DNA]</scope>
    <source>
        <strain evidence="2 3">2789STDY5834876</strain>
    </source>
</reference>
<evidence type="ECO:0000313" key="3">
    <source>
        <dbReference type="Proteomes" id="UP000095544"/>
    </source>
</evidence>
<dbReference type="Proteomes" id="UP000095544">
    <property type="component" value="Unassembled WGS sequence"/>
</dbReference>
<gene>
    <name evidence="2" type="ORF">ERS852491_03918</name>
</gene>
<dbReference type="EMBL" id="CYZU01000048">
    <property type="protein sequence ID" value="CUO98424.1"/>
    <property type="molecule type" value="Genomic_DNA"/>
</dbReference>
<protein>
    <recommendedName>
        <fullName evidence="1">DUF7694 domain-containing protein</fullName>
    </recommendedName>
</protein>
<feature type="domain" description="DUF7694" evidence="1">
    <location>
        <begin position="41"/>
        <end position="104"/>
    </location>
</feature>
<dbReference type="InterPro" id="IPR056111">
    <property type="entry name" value="DUF7694"/>
</dbReference>
<proteinExistence type="predicted"/>
<dbReference type="Pfam" id="PF24746">
    <property type="entry name" value="DUF7694"/>
    <property type="match status" value="1"/>
</dbReference>